<dbReference type="InterPro" id="IPR018060">
    <property type="entry name" value="HTH_AraC"/>
</dbReference>
<name>A0A938XTB9_9BACL</name>
<dbReference type="SUPFAM" id="SSF46689">
    <property type="entry name" value="Homeodomain-like"/>
    <property type="match status" value="2"/>
</dbReference>
<feature type="domain" description="HTH araC/xylS-type" evidence="4">
    <location>
        <begin position="113"/>
        <end position="211"/>
    </location>
</feature>
<dbReference type="Proteomes" id="UP000717624">
    <property type="component" value="Unassembled WGS sequence"/>
</dbReference>
<evidence type="ECO:0000313" key="6">
    <source>
        <dbReference type="Proteomes" id="UP000717624"/>
    </source>
</evidence>
<dbReference type="InterPro" id="IPR009057">
    <property type="entry name" value="Homeodomain-like_sf"/>
</dbReference>
<evidence type="ECO:0000313" key="5">
    <source>
        <dbReference type="EMBL" id="MBM7589687.1"/>
    </source>
</evidence>
<dbReference type="PRINTS" id="PR00032">
    <property type="entry name" value="HTHARAC"/>
</dbReference>
<gene>
    <name evidence="5" type="ORF">JOD01_001287</name>
</gene>
<dbReference type="Pfam" id="PF12833">
    <property type="entry name" value="HTH_18"/>
    <property type="match status" value="1"/>
</dbReference>
<keyword evidence="3" id="KW-0804">Transcription</keyword>
<dbReference type="PANTHER" id="PTHR43280">
    <property type="entry name" value="ARAC-FAMILY TRANSCRIPTIONAL REGULATOR"/>
    <property type="match status" value="1"/>
</dbReference>
<sequence length="221" mass="25486">MIHLDELVVVVNNGKLDDSQIESIELISKKVNVLVTDDFVQVCEIVAKHKYKIVIIMTYAESFPDTWKINEIRCNSPVVILAGAKDFNLFSLRSFIETFEEETDVTTDNPLFRKSLMYIEENLHENDLSLTKAASLAYMSRCHYSRMFQKYLGTGFKQYVMTKRIQRAKALLQKGRLVTEVCYSVGYNDLTHFSRVFRKKVGVNPSTYRLQKAESSRGRSS</sequence>
<organism evidence="5 6">
    <name type="scientific">Brevibacillus fulvus</name>
    <dbReference type="NCBI Taxonomy" id="1125967"/>
    <lineage>
        <taxon>Bacteria</taxon>
        <taxon>Bacillati</taxon>
        <taxon>Bacillota</taxon>
        <taxon>Bacilli</taxon>
        <taxon>Bacillales</taxon>
        <taxon>Paenibacillaceae</taxon>
        <taxon>Brevibacillus</taxon>
    </lineage>
</organism>
<keyword evidence="6" id="KW-1185">Reference proteome</keyword>
<evidence type="ECO:0000256" key="3">
    <source>
        <dbReference type="ARBA" id="ARBA00023163"/>
    </source>
</evidence>
<keyword evidence="1" id="KW-0805">Transcription regulation</keyword>
<dbReference type="GO" id="GO:0003700">
    <property type="term" value="F:DNA-binding transcription factor activity"/>
    <property type="evidence" value="ECO:0007669"/>
    <property type="project" value="InterPro"/>
</dbReference>
<dbReference type="PROSITE" id="PS01124">
    <property type="entry name" value="HTH_ARAC_FAMILY_2"/>
    <property type="match status" value="1"/>
</dbReference>
<protein>
    <submittedName>
        <fullName evidence="5">AraC-like DNA-binding protein</fullName>
    </submittedName>
</protein>
<accession>A0A938XTB9</accession>
<proteinExistence type="predicted"/>
<comment type="caution">
    <text evidence="5">The sequence shown here is derived from an EMBL/GenBank/DDBJ whole genome shotgun (WGS) entry which is preliminary data.</text>
</comment>
<evidence type="ECO:0000259" key="4">
    <source>
        <dbReference type="PROSITE" id="PS01124"/>
    </source>
</evidence>
<dbReference type="EMBL" id="JAFBEB010000003">
    <property type="protein sequence ID" value="MBM7589687.1"/>
    <property type="molecule type" value="Genomic_DNA"/>
</dbReference>
<evidence type="ECO:0000256" key="2">
    <source>
        <dbReference type="ARBA" id="ARBA00023125"/>
    </source>
</evidence>
<dbReference type="PANTHER" id="PTHR43280:SF2">
    <property type="entry name" value="HTH-TYPE TRANSCRIPTIONAL REGULATOR EXSA"/>
    <property type="match status" value="1"/>
</dbReference>
<dbReference type="RefSeq" id="WP_204517410.1">
    <property type="nucleotide sequence ID" value="NZ_BAABIN010000038.1"/>
</dbReference>
<keyword evidence="2 5" id="KW-0238">DNA-binding</keyword>
<dbReference type="InterPro" id="IPR020449">
    <property type="entry name" value="Tscrpt_reg_AraC-type_HTH"/>
</dbReference>
<reference evidence="5" key="1">
    <citation type="submission" date="2021-01" db="EMBL/GenBank/DDBJ databases">
        <title>Genomic Encyclopedia of Type Strains, Phase IV (KMG-IV): sequencing the most valuable type-strain genomes for metagenomic binning, comparative biology and taxonomic classification.</title>
        <authorList>
            <person name="Goeker M."/>
        </authorList>
    </citation>
    <scope>NUCLEOTIDE SEQUENCE</scope>
    <source>
        <strain evidence="5">DSM 25523</strain>
    </source>
</reference>
<dbReference type="Gene3D" id="1.10.10.60">
    <property type="entry name" value="Homeodomain-like"/>
    <property type="match status" value="2"/>
</dbReference>
<dbReference type="GO" id="GO:0043565">
    <property type="term" value="F:sequence-specific DNA binding"/>
    <property type="evidence" value="ECO:0007669"/>
    <property type="project" value="InterPro"/>
</dbReference>
<dbReference type="SMART" id="SM00342">
    <property type="entry name" value="HTH_ARAC"/>
    <property type="match status" value="1"/>
</dbReference>
<evidence type="ECO:0000256" key="1">
    <source>
        <dbReference type="ARBA" id="ARBA00023015"/>
    </source>
</evidence>
<dbReference type="PROSITE" id="PS00041">
    <property type="entry name" value="HTH_ARAC_FAMILY_1"/>
    <property type="match status" value="1"/>
</dbReference>
<dbReference type="InterPro" id="IPR018062">
    <property type="entry name" value="HTH_AraC-typ_CS"/>
</dbReference>
<dbReference type="AlphaFoldDB" id="A0A938XTB9"/>